<feature type="transmembrane region" description="Helical" evidence="9">
    <location>
        <begin position="262"/>
        <end position="286"/>
    </location>
</feature>
<dbReference type="Gene3D" id="1.20.1560.10">
    <property type="entry name" value="ABC transporter type 1, transmembrane domain"/>
    <property type="match status" value="1"/>
</dbReference>
<sequence length="609" mass="64267">MIAGICSGSVAKRRATGILGLLPLLKGRRRLLALTMLSGVLAQGGTLASMACGAWLVGRAVTEAALPDPLPGFGVSGFWLFGFVVVAAAGARWWQAYISHALAFALIETLQIGIYDGLERAAPDSVLGRQTGELAAIATSDAELMEHFYAHTLADYVGALLVPLAALAGLCAIHPVMAAALFPFLVLVASVPYWLARRAGEQGALALTELGRLNARTVEIVQGLRELTIFGRGRDALARLARHAELLSAAQRRYGSRAGLELAMIDGLTTLAVLTAALAGSVLVAGGELDRALFPLVLVLAGGAFTPIAEVTQTARKLGELRAGAARVLAIFHQPARIADDGRQPVPQDATVRFEHVGFGYGNGRGDVLDGFDLSLSPGEMVALVGRSGAGKSTAANLLLRFWDVGSGRISIGGCDIRTLPVDALRRLVAYVPQDVHLFNETVADNLRLGAPDAAMDEVERAVRLAQAADVVAGLPEGYRTMCGERGMRLSGGQRQRLAIARALLTRAPILLLDEASSNLDAENEQALHKAFATIKRDHAVLVIAHRPSTIRQADRIIVLDAGRIVEQGRHDELLSLGGLYADLMASARHSPVAKPDGENRTAPPPGLP</sequence>
<dbReference type="FunFam" id="3.40.50.300:FF:000221">
    <property type="entry name" value="Multidrug ABC transporter ATP-binding protein"/>
    <property type="match status" value="1"/>
</dbReference>
<evidence type="ECO:0000256" key="7">
    <source>
        <dbReference type="ARBA" id="ARBA00022989"/>
    </source>
</evidence>
<keyword evidence="5" id="KW-0547">Nucleotide-binding</keyword>
<organism evidence="12 13">
    <name type="scientific">Azospirillum humicireducens</name>
    <dbReference type="NCBI Taxonomy" id="1226968"/>
    <lineage>
        <taxon>Bacteria</taxon>
        <taxon>Pseudomonadati</taxon>
        <taxon>Pseudomonadota</taxon>
        <taxon>Alphaproteobacteria</taxon>
        <taxon>Rhodospirillales</taxon>
        <taxon>Azospirillaceae</taxon>
        <taxon>Azospirillum</taxon>
    </lineage>
</organism>
<dbReference type="PANTHER" id="PTHR24221">
    <property type="entry name" value="ATP-BINDING CASSETTE SUB-FAMILY B"/>
    <property type="match status" value="1"/>
</dbReference>
<evidence type="ECO:0000256" key="3">
    <source>
        <dbReference type="ARBA" id="ARBA00022475"/>
    </source>
</evidence>
<accession>A0A2R4VRZ2</accession>
<evidence type="ECO:0000256" key="8">
    <source>
        <dbReference type="ARBA" id="ARBA00023136"/>
    </source>
</evidence>
<keyword evidence="2" id="KW-0813">Transport</keyword>
<comment type="subcellular location">
    <subcellularLocation>
        <location evidence="1">Cell membrane</location>
        <topology evidence="1">Multi-pass membrane protein</topology>
    </subcellularLocation>
</comment>
<gene>
    <name evidence="12" type="ORF">A6A40_19325</name>
</gene>
<feature type="transmembrane region" description="Helical" evidence="9">
    <location>
        <begin position="153"/>
        <end position="170"/>
    </location>
</feature>
<dbReference type="Pfam" id="PF00005">
    <property type="entry name" value="ABC_tran"/>
    <property type="match status" value="1"/>
</dbReference>
<evidence type="ECO:0000256" key="9">
    <source>
        <dbReference type="SAM" id="Phobius"/>
    </source>
</evidence>
<evidence type="ECO:0000256" key="5">
    <source>
        <dbReference type="ARBA" id="ARBA00022741"/>
    </source>
</evidence>
<evidence type="ECO:0000259" key="11">
    <source>
        <dbReference type="PROSITE" id="PS50929"/>
    </source>
</evidence>
<evidence type="ECO:0000256" key="2">
    <source>
        <dbReference type="ARBA" id="ARBA00022448"/>
    </source>
</evidence>
<dbReference type="InterPro" id="IPR036640">
    <property type="entry name" value="ABC1_TM_sf"/>
</dbReference>
<evidence type="ECO:0000256" key="4">
    <source>
        <dbReference type="ARBA" id="ARBA00022692"/>
    </source>
</evidence>
<dbReference type="InterPro" id="IPR017871">
    <property type="entry name" value="ABC_transporter-like_CS"/>
</dbReference>
<dbReference type="Gene3D" id="3.40.50.300">
    <property type="entry name" value="P-loop containing nucleotide triphosphate hydrolases"/>
    <property type="match status" value="1"/>
</dbReference>
<dbReference type="InterPro" id="IPR003439">
    <property type="entry name" value="ABC_transporter-like_ATP-bd"/>
</dbReference>
<dbReference type="SUPFAM" id="SSF52540">
    <property type="entry name" value="P-loop containing nucleoside triphosphate hydrolases"/>
    <property type="match status" value="1"/>
</dbReference>
<dbReference type="InterPro" id="IPR011527">
    <property type="entry name" value="ABC1_TM_dom"/>
</dbReference>
<keyword evidence="13" id="KW-1185">Reference proteome</keyword>
<dbReference type="PROSITE" id="PS00211">
    <property type="entry name" value="ABC_TRANSPORTER_1"/>
    <property type="match status" value="1"/>
</dbReference>
<dbReference type="InterPro" id="IPR039421">
    <property type="entry name" value="Type_1_exporter"/>
</dbReference>
<dbReference type="SUPFAM" id="SSF90123">
    <property type="entry name" value="ABC transporter transmembrane region"/>
    <property type="match status" value="1"/>
</dbReference>
<dbReference type="SMART" id="SM00382">
    <property type="entry name" value="AAA"/>
    <property type="match status" value="1"/>
</dbReference>
<keyword evidence="6 12" id="KW-0067">ATP-binding</keyword>
<proteinExistence type="predicted"/>
<keyword evidence="12" id="KW-0614">Plasmid</keyword>
<dbReference type="InterPro" id="IPR027417">
    <property type="entry name" value="P-loop_NTPase"/>
</dbReference>
<evidence type="ECO:0000313" key="13">
    <source>
        <dbReference type="Proteomes" id="UP000077405"/>
    </source>
</evidence>
<dbReference type="PANTHER" id="PTHR24221:SF654">
    <property type="entry name" value="ATP-BINDING CASSETTE SUB-FAMILY B MEMBER 6"/>
    <property type="match status" value="1"/>
</dbReference>
<feature type="transmembrane region" description="Helical" evidence="9">
    <location>
        <begin position="77"/>
        <end position="94"/>
    </location>
</feature>
<dbReference type="InterPro" id="IPR003593">
    <property type="entry name" value="AAA+_ATPase"/>
</dbReference>
<feature type="domain" description="ABC transporter" evidence="10">
    <location>
        <begin position="352"/>
        <end position="587"/>
    </location>
</feature>
<feature type="transmembrane region" description="Helical" evidence="9">
    <location>
        <begin position="31"/>
        <end position="57"/>
    </location>
</feature>
<keyword evidence="8 9" id="KW-0472">Membrane</keyword>
<dbReference type="KEGG" id="ahu:A6A40_19325"/>
<feature type="transmembrane region" description="Helical" evidence="9">
    <location>
        <begin position="292"/>
        <end position="312"/>
    </location>
</feature>
<dbReference type="Pfam" id="PF00664">
    <property type="entry name" value="ABC_membrane"/>
    <property type="match status" value="1"/>
</dbReference>
<protein>
    <submittedName>
        <fullName evidence="12">ABC transporter ATP-binding protein</fullName>
    </submittedName>
</protein>
<dbReference type="GO" id="GO:0005524">
    <property type="term" value="F:ATP binding"/>
    <property type="evidence" value="ECO:0007669"/>
    <property type="project" value="UniProtKB-KW"/>
</dbReference>
<dbReference type="GO" id="GO:0005886">
    <property type="term" value="C:plasma membrane"/>
    <property type="evidence" value="ECO:0007669"/>
    <property type="project" value="UniProtKB-SubCell"/>
</dbReference>
<keyword evidence="3" id="KW-1003">Cell membrane</keyword>
<dbReference type="PROSITE" id="PS50929">
    <property type="entry name" value="ABC_TM1F"/>
    <property type="match status" value="1"/>
</dbReference>
<dbReference type="EMBL" id="CP028903">
    <property type="protein sequence ID" value="AWB07210.1"/>
    <property type="molecule type" value="Genomic_DNA"/>
</dbReference>
<dbReference type="GO" id="GO:0016887">
    <property type="term" value="F:ATP hydrolysis activity"/>
    <property type="evidence" value="ECO:0007669"/>
    <property type="project" value="InterPro"/>
</dbReference>
<geneLocation type="plasmid" evidence="12 13">
    <name>pYZ2</name>
</geneLocation>
<keyword evidence="7 9" id="KW-1133">Transmembrane helix</keyword>
<evidence type="ECO:0000259" key="10">
    <source>
        <dbReference type="PROSITE" id="PS50893"/>
    </source>
</evidence>
<dbReference type="PROSITE" id="PS50893">
    <property type="entry name" value="ABC_TRANSPORTER_2"/>
    <property type="match status" value="1"/>
</dbReference>
<reference evidence="12 13" key="1">
    <citation type="submission" date="2018-04" db="EMBL/GenBank/DDBJ databases">
        <title>Complete genome sequence of the nitrogen-fixing bacterium Azospirillum humicireducens type strain SgZ-5.</title>
        <authorList>
            <person name="Yu Z."/>
        </authorList>
    </citation>
    <scope>NUCLEOTIDE SEQUENCE [LARGE SCALE GENOMIC DNA]</scope>
    <source>
        <strain evidence="12 13">SgZ-5</strain>
        <plasmid evidence="12 13">pYZ2</plasmid>
    </source>
</reference>
<evidence type="ECO:0000313" key="12">
    <source>
        <dbReference type="EMBL" id="AWB07210.1"/>
    </source>
</evidence>
<feature type="domain" description="ABC transmembrane type-1" evidence="11">
    <location>
        <begin position="39"/>
        <end position="320"/>
    </location>
</feature>
<dbReference type="Proteomes" id="UP000077405">
    <property type="component" value="Plasmid pYZ2"/>
</dbReference>
<dbReference type="OrthoDB" id="5288404at2"/>
<keyword evidence="4 9" id="KW-0812">Transmembrane</keyword>
<evidence type="ECO:0000256" key="1">
    <source>
        <dbReference type="ARBA" id="ARBA00004651"/>
    </source>
</evidence>
<dbReference type="AlphaFoldDB" id="A0A2R4VRZ2"/>
<evidence type="ECO:0000256" key="6">
    <source>
        <dbReference type="ARBA" id="ARBA00022840"/>
    </source>
</evidence>
<name>A0A2R4VRZ2_9PROT</name>
<dbReference type="GO" id="GO:0140359">
    <property type="term" value="F:ABC-type transporter activity"/>
    <property type="evidence" value="ECO:0007669"/>
    <property type="project" value="InterPro"/>
</dbReference>
<dbReference type="RefSeq" id="WP_108547506.1">
    <property type="nucleotide sequence ID" value="NZ_CP028903.1"/>
</dbReference>